<protein>
    <submittedName>
        <fullName evidence="1">Uncharacterized protein</fullName>
    </submittedName>
</protein>
<dbReference type="STRING" id="1304284.L21TH_2284"/>
<name>R1ASK1_9FIRM</name>
<reference evidence="1 2" key="1">
    <citation type="journal article" date="2015" name="Geomicrobiol. J.">
        <title>Caldisalinibacter kiritimatiensis gen. nov., sp. nov., a moderately thermohalophilic thiosulfate-reducing bacterium from a hypersaline microbial mat.</title>
        <authorList>
            <person name="Ben Hania W."/>
            <person name="Joseph M."/>
            <person name="Fiebig A."/>
            <person name="Bunk B."/>
            <person name="Klenk H.-P."/>
            <person name="Fardeau M.-L."/>
            <person name="Spring S."/>
        </authorList>
    </citation>
    <scope>NUCLEOTIDE SEQUENCE [LARGE SCALE GENOMIC DNA]</scope>
    <source>
        <strain evidence="1 2">L21-TH-D2</strain>
    </source>
</reference>
<dbReference type="AlphaFoldDB" id="R1ASK1"/>
<dbReference type="EMBL" id="ARZA01000256">
    <property type="protein sequence ID" value="EOC99641.1"/>
    <property type="molecule type" value="Genomic_DNA"/>
</dbReference>
<gene>
    <name evidence="1" type="ORF">L21TH_2284</name>
</gene>
<accession>R1ASK1</accession>
<evidence type="ECO:0000313" key="2">
    <source>
        <dbReference type="Proteomes" id="UP000013378"/>
    </source>
</evidence>
<organism evidence="1 2">
    <name type="scientific">Caldisalinibacter kiritimatiensis</name>
    <dbReference type="NCBI Taxonomy" id="1304284"/>
    <lineage>
        <taxon>Bacteria</taxon>
        <taxon>Bacillati</taxon>
        <taxon>Bacillota</taxon>
        <taxon>Tissierellia</taxon>
        <taxon>Tissierellales</taxon>
        <taxon>Thermohalobacteraceae</taxon>
        <taxon>Caldisalinibacter</taxon>
    </lineage>
</organism>
<sequence length="61" mass="7209">MQQFAKAKDRCSICRINDFLPKITLTTKHTKQADLRENYVEKRNIIIIGIYIATKIIWIND</sequence>
<keyword evidence="2" id="KW-1185">Reference proteome</keyword>
<comment type="caution">
    <text evidence="1">The sequence shown here is derived from an EMBL/GenBank/DDBJ whole genome shotgun (WGS) entry which is preliminary data.</text>
</comment>
<proteinExistence type="predicted"/>
<evidence type="ECO:0000313" key="1">
    <source>
        <dbReference type="EMBL" id="EOC99641.1"/>
    </source>
</evidence>
<dbReference type="Proteomes" id="UP000013378">
    <property type="component" value="Unassembled WGS sequence"/>
</dbReference>